<keyword evidence="3" id="KW-0813">Transport</keyword>
<evidence type="ECO:0000313" key="10">
    <source>
        <dbReference type="EMBL" id="KAK9144054.1"/>
    </source>
</evidence>
<feature type="transmembrane region" description="Helical" evidence="9">
    <location>
        <begin position="53"/>
        <end position="75"/>
    </location>
</feature>
<dbReference type="InterPro" id="IPR004813">
    <property type="entry name" value="OPT"/>
</dbReference>
<evidence type="ECO:0000256" key="2">
    <source>
        <dbReference type="ARBA" id="ARBA00005484"/>
    </source>
</evidence>
<sequence>MSTSAIKGKKDIHSRLMDKYSKVPQWWFLAILAANAGLALLAVFAYKEQVQLPWWGLLLALAIGIIYTLPIGILTTPLTRYPGLNVINVGTLLGIFIRGCLRR</sequence>
<keyword evidence="7 9" id="KW-1133">Transmembrane helix</keyword>
<keyword evidence="4 9" id="KW-0812">Transmembrane</keyword>
<accession>A0AAP0PIL7</accession>
<evidence type="ECO:0000256" key="8">
    <source>
        <dbReference type="ARBA" id="ARBA00023136"/>
    </source>
</evidence>
<keyword evidence="6" id="KW-0653">Protein transport</keyword>
<evidence type="ECO:0000313" key="11">
    <source>
        <dbReference type="Proteomes" id="UP001420932"/>
    </source>
</evidence>
<evidence type="ECO:0000256" key="6">
    <source>
        <dbReference type="ARBA" id="ARBA00022927"/>
    </source>
</evidence>
<dbReference type="GO" id="GO:0035673">
    <property type="term" value="F:oligopeptide transmembrane transporter activity"/>
    <property type="evidence" value="ECO:0007669"/>
    <property type="project" value="InterPro"/>
</dbReference>
<dbReference type="EMBL" id="JBBNAF010000005">
    <property type="protein sequence ID" value="KAK9144054.1"/>
    <property type="molecule type" value="Genomic_DNA"/>
</dbReference>
<feature type="transmembrane region" description="Helical" evidence="9">
    <location>
        <begin position="26"/>
        <end position="46"/>
    </location>
</feature>
<reference evidence="10 11" key="1">
    <citation type="submission" date="2024-01" db="EMBL/GenBank/DDBJ databases">
        <title>Genome assemblies of Stephania.</title>
        <authorList>
            <person name="Yang L."/>
        </authorList>
    </citation>
    <scope>NUCLEOTIDE SEQUENCE [LARGE SCALE GENOMIC DNA]</scope>
    <source>
        <strain evidence="10">YNDBR</strain>
        <tissue evidence="10">Leaf</tissue>
    </source>
</reference>
<name>A0AAP0PIL7_9MAGN</name>
<comment type="subcellular location">
    <subcellularLocation>
        <location evidence="1">Membrane</location>
        <topology evidence="1">Multi-pass membrane protein</topology>
    </subcellularLocation>
</comment>
<evidence type="ECO:0000256" key="1">
    <source>
        <dbReference type="ARBA" id="ARBA00004141"/>
    </source>
</evidence>
<dbReference type="GO" id="GO:0015031">
    <property type="term" value="P:protein transport"/>
    <property type="evidence" value="ECO:0007669"/>
    <property type="project" value="UniProtKB-KW"/>
</dbReference>
<dbReference type="PANTHER" id="PTHR22601">
    <property type="entry name" value="ISP4 LIKE PROTEIN"/>
    <property type="match status" value="1"/>
</dbReference>
<evidence type="ECO:0000256" key="4">
    <source>
        <dbReference type="ARBA" id="ARBA00022692"/>
    </source>
</evidence>
<comment type="caution">
    <text evidence="10">The sequence shown here is derived from an EMBL/GenBank/DDBJ whole genome shotgun (WGS) entry which is preliminary data.</text>
</comment>
<dbReference type="Proteomes" id="UP001420932">
    <property type="component" value="Unassembled WGS sequence"/>
</dbReference>
<keyword evidence="11" id="KW-1185">Reference proteome</keyword>
<keyword evidence="5" id="KW-0571">Peptide transport</keyword>
<gene>
    <name evidence="10" type="ORF">Syun_013454</name>
</gene>
<evidence type="ECO:0000256" key="7">
    <source>
        <dbReference type="ARBA" id="ARBA00022989"/>
    </source>
</evidence>
<proteinExistence type="inferred from homology"/>
<organism evidence="10 11">
    <name type="scientific">Stephania yunnanensis</name>
    <dbReference type="NCBI Taxonomy" id="152371"/>
    <lineage>
        <taxon>Eukaryota</taxon>
        <taxon>Viridiplantae</taxon>
        <taxon>Streptophyta</taxon>
        <taxon>Embryophyta</taxon>
        <taxon>Tracheophyta</taxon>
        <taxon>Spermatophyta</taxon>
        <taxon>Magnoliopsida</taxon>
        <taxon>Ranunculales</taxon>
        <taxon>Menispermaceae</taxon>
        <taxon>Menispermoideae</taxon>
        <taxon>Cissampelideae</taxon>
        <taxon>Stephania</taxon>
    </lineage>
</organism>
<protein>
    <submittedName>
        <fullName evidence="10">Uncharacterized protein</fullName>
    </submittedName>
</protein>
<dbReference type="GO" id="GO:0016020">
    <property type="term" value="C:membrane"/>
    <property type="evidence" value="ECO:0007669"/>
    <property type="project" value="UniProtKB-SubCell"/>
</dbReference>
<evidence type="ECO:0000256" key="3">
    <source>
        <dbReference type="ARBA" id="ARBA00022448"/>
    </source>
</evidence>
<evidence type="ECO:0000256" key="5">
    <source>
        <dbReference type="ARBA" id="ARBA00022856"/>
    </source>
</evidence>
<keyword evidence="8 9" id="KW-0472">Membrane</keyword>
<feature type="transmembrane region" description="Helical" evidence="9">
    <location>
        <begin position="81"/>
        <end position="101"/>
    </location>
</feature>
<evidence type="ECO:0000256" key="9">
    <source>
        <dbReference type="SAM" id="Phobius"/>
    </source>
</evidence>
<dbReference type="InterPro" id="IPR004648">
    <property type="entry name" value="Oligpept_transpt"/>
</dbReference>
<dbReference type="AlphaFoldDB" id="A0AAP0PIL7"/>
<dbReference type="Pfam" id="PF03169">
    <property type="entry name" value="OPT"/>
    <property type="match status" value="1"/>
</dbReference>
<comment type="similarity">
    <text evidence="2">Belongs to the oligopeptide OPT transporter (TC 2.A.67.1) family.</text>
</comment>